<evidence type="ECO:0000256" key="2">
    <source>
        <dbReference type="ARBA" id="ARBA00001946"/>
    </source>
</evidence>
<keyword evidence="10" id="KW-0862">Zinc</keyword>
<keyword evidence="13" id="KW-0496">Mitochondrion</keyword>
<dbReference type="PANTHER" id="PTHR13547">
    <property type="match status" value="1"/>
</dbReference>
<evidence type="ECO:0000256" key="3">
    <source>
        <dbReference type="ARBA" id="ARBA00004173"/>
    </source>
</evidence>
<comment type="catalytic activity">
    <reaction evidence="1">
        <text>Endonucleolytic cleavage of RNA, removing 5'-extranucleotides from tRNA precursor.</text>
        <dbReference type="EC" id="3.1.26.5"/>
    </reaction>
</comment>
<comment type="cofactor">
    <cofactor evidence="2">
        <name>Mg(2+)</name>
        <dbReference type="ChEBI" id="CHEBI:18420"/>
    </cofactor>
</comment>
<keyword evidence="17" id="KW-1185">Reference proteome</keyword>
<evidence type="ECO:0000256" key="8">
    <source>
        <dbReference type="ARBA" id="ARBA00022723"/>
    </source>
</evidence>
<dbReference type="InterPro" id="IPR002885">
    <property type="entry name" value="PPR_rpt"/>
</dbReference>
<evidence type="ECO:0000256" key="1">
    <source>
        <dbReference type="ARBA" id="ARBA00000928"/>
    </source>
</evidence>
<keyword evidence="6" id="KW-0819">tRNA processing</keyword>
<dbReference type="Pfam" id="PF13041">
    <property type="entry name" value="PPR_2"/>
    <property type="match status" value="1"/>
</dbReference>
<comment type="similarity">
    <text evidence="4">Belongs to the PPR family. P subfamily.</text>
</comment>
<keyword evidence="7" id="KW-0540">Nuclease</keyword>
<accession>A0A0T6B9H3</accession>
<dbReference type="Proteomes" id="UP000051574">
    <property type="component" value="Unassembled WGS sequence"/>
</dbReference>
<sequence>MFKNTFNFTIKCVRSYTAKAFSIQEKNISELILNNTGTSSQNWKALREKLLASSSDITTNTIDSLILSSYIGNEHLTQAKSYINYLQNKNIKLNLATIGKCFKLHYFMHLKGLTTEKDEENILHMYENLINEYPLLDSITSENVILGLSVTKDWKACYHILKDMKITCIPNTASYNALISAAFSHDDYDMAWLLFQEMIENNRTPTILTYLAYLEQIKESDCKTKHSRLNDLFENVASYGLDLHTKVAEKIVEITDGNSKLTSISKEGMCKCCNSKLRRLGLSASEFEKLKNAFFKNVIIGKNVFYKTTPVELERFKGFVESMDKFDVIVDGLNVAYSAGVKQSPLVHSMLLAAVVEHFVKQRKKVLILGRSHLEKLPKKNWFFIKRNSTVFLVDDISQDDPYILYCG</sequence>
<evidence type="ECO:0000256" key="5">
    <source>
        <dbReference type="ARBA" id="ARBA00012179"/>
    </source>
</evidence>
<evidence type="ECO:0000256" key="4">
    <source>
        <dbReference type="ARBA" id="ARBA00007626"/>
    </source>
</evidence>
<dbReference type="GO" id="GO:0004526">
    <property type="term" value="F:ribonuclease P activity"/>
    <property type="evidence" value="ECO:0007669"/>
    <property type="project" value="UniProtKB-EC"/>
</dbReference>
<dbReference type="GO" id="GO:0001682">
    <property type="term" value="P:tRNA 5'-leader removal"/>
    <property type="evidence" value="ECO:0007669"/>
    <property type="project" value="TreeGrafter"/>
</dbReference>
<evidence type="ECO:0000256" key="7">
    <source>
        <dbReference type="ARBA" id="ARBA00022722"/>
    </source>
</evidence>
<evidence type="ECO:0000256" key="12">
    <source>
        <dbReference type="ARBA" id="ARBA00022946"/>
    </source>
</evidence>
<feature type="non-terminal residue" evidence="16">
    <location>
        <position position="408"/>
    </location>
</feature>
<name>A0A0T6B9H3_9SCAR</name>
<evidence type="ECO:0000256" key="13">
    <source>
        <dbReference type="ARBA" id="ARBA00023128"/>
    </source>
</evidence>
<dbReference type="InterPro" id="IPR011990">
    <property type="entry name" value="TPR-like_helical_dom_sf"/>
</dbReference>
<dbReference type="EC" id="3.1.26.5" evidence="5"/>
<dbReference type="NCBIfam" id="TIGR00756">
    <property type="entry name" value="PPR"/>
    <property type="match status" value="1"/>
</dbReference>
<evidence type="ECO:0000259" key="15">
    <source>
        <dbReference type="Pfam" id="PF16953"/>
    </source>
</evidence>
<keyword evidence="8" id="KW-0479">Metal-binding</keyword>
<dbReference type="PROSITE" id="PS51375">
    <property type="entry name" value="PPR"/>
    <property type="match status" value="1"/>
</dbReference>
<dbReference type="GO" id="GO:0097745">
    <property type="term" value="P:mitochondrial tRNA 5'-end processing"/>
    <property type="evidence" value="ECO:0007669"/>
    <property type="project" value="TreeGrafter"/>
</dbReference>
<keyword evidence="9" id="KW-0378">Hydrolase</keyword>
<evidence type="ECO:0000256" key="9">
    <source>
        <dbReference type="ARBA" id="ARBA00022801"/>
    </source>
</evidence>
<evidence type="ECO:0000256" key="10">
    <source>
        <dbReference type="ARBA" id="ARBA00022833"/>
    </source>
</evidence>
<evidence type="ECO:0000313" key="17">
    <source>
        <dbReference type="Proteomes" id="UP000051574"/>
    </source>
</evidence>
<keyword evidence="11" id="KW-0460">Magnesium</keyword>
<reference evidence="16 17" key="1">
    <citation type="submission" date="2015-09" db="EMBL/GenBank/DDBJ databases">
        <title>Draft genome of the scarab beetle Oryctes borbonicus.</title>
        <authorList>
            <person name="Meyer J.M."/>
            <person name="Markov G.V."/>
            <person name="Baskaran P."/>
            <person name="Herrmann M."/>
            <person name="Sommer R.J."/>
            <person name="Roedelsperger C."/>
        </authorList>
    </citation>
    <scope>NUCLEOTIDE SEQUENCE [LARGE SCALE GENOMIC DNA]</scope>
    <source>
        <strain evidence="16">OB123</strain>
        <tissue evidence="16">Whole animal</tissue>
    </source>
</reference>
<dbReference type="Gene3D" id="3.40.50.11980">
    <property type="match status" value="1"/>
</dbReference>
<keyword evidence="12" id="KW-0809">Transit peptide</keyword>
<dbReference type="OrthoDB" id="46913at2759"/>
<comment type="subcellular location">
    <subcellularLocation>
        <location evidence="3">Mitochondrion</location>
    </subcellularLocation>
</comment>
<evidence type="ECO:0000256" key="6">
    <source>
        <dbReference type="ARBA" id="ARBA00022694"/>
    </source>
</evidence>
<dbReference type="InterPro" id="IPR031595">
    <property type="entry name" value="PRORP_C"/>
</dbReference>
<evidence type="ECO:0000313" key="16">
    <source>
        <dbReference type="EMBL" id="KRT83985.1"/>
    </source>
</evidence>
<dbReference type="EMBL" id="LJIG01002955">
    <property type="protein sequence ID" value="KRT83985.1"/>
    <property type="molecule type" value="Genomic_DNA"/>
</dbReference>
<dbReference type="Gene3D" id="1.25.40.10">
    <property type="entry name" value="Tetratricopeptide repeat domain"/>
    <property type="match status" value="1"/>
</dbReference>
<organism evidence="16 17">
    <name type="scientific">Oryctes borbonicus</name>
    <dbReference type="NCBI Taxonomy" id="1629725"/>
    <lineage>
        <taxon>Eukaryota</taxon>
        <taxon>Metazoa</taxon>
        <taxon>Ecdysozoa</taxon>
        <taxon>Arthropoda</taxon>
        <taxon>Hexapoda</taxon>
        <taxon>Insecta</taxon>
        <taxon>Pterygota</taxon>
        <taxon>Neoptera</taxon>
        <taxon>Endopterygota</taxon>
        <taxon>Coleoptera</taxon>
        <taxon>Polyphaga</taxon>
        <taxon>Scarabaeiformia</taxon>
        <taxon>Scarabaeidae</taxon>
        <taxon>Dynastinae</taxon>
        <taxon>Oryctes</taxon>
    </lineage>
</organism>
<dbReference type="GO" id="GO:0030678">
    <property type="term" value="C:mitochondrial ribonuclease P complex"/>
    <property type="evidence" value="ECO:0007669"/>
    <property type="project" value="TreeGrafter"/>
</dbReference>
<comment type="caution">
    <text evidence="16">The sequence shown here is derived from an EMBL/GenBank/DDBJ whole genome shotgun (WGS) entry which is preliminary data.</text>
</comment>
<evidence type="ECO:0000256" key="14">
    <source>
        <dbReference type="PROSITE-ProRule" id="PRU00708"/>
    </source>
</evidence>
<proteinExistence type="inferred from homology"/>
<dbReference type="PANTHER" id="PTHR13547:SF1">
    <property type="entry name" value="MITOCHONDRIAL RIBONUCLEASE P CATALYTIC SUBUNIT"/>
    <property type="match status" value="1"/>
</dbReference>
<feature type="repeat" description="PPR" evidence="14">
    <location>
        <begin position="171"/>
        <end position="205"/>
    </location>
</feature>
<gene>
    <name evidence="16" type="ORF">AMK59_2956</name>
</gene>
<protein>
    <recommendedName>
        <fullName evidence="5">ribonuclease P</fullName>
        <ecNumber evidence="5">3.1.26.5</ecNumber>
    </recommendedName>
</protein>
<dbReference type="AlphaFoldDB" id="A0A0T6B9H3"/>
<feature type="domain" description="PRORP" evidence="15">
    <location>
        <begin position="264"/>
        <end position="407"/>
    </location>
</feature>
<evidence type="ECO:0000256" key="11">
    <source>
        <dbReference type="ARBA" id="ARBA00022842"/>
    </source>
</evidence>
<dbReference type="GO" id="GO:0046872">
    <property type="term" value="F:metal ion binding"/>
    <property type="evidence" value="ECO:0007669"/>
    <property type="project" value="UniProtKB-KW"/>
</dbReference>
<dbReference type="Pfam" id="PF16953">
    <property type="entry name" value="PRORP"/>
    <property type="match status" value="1"/>
</dbReference>